<dbReference type="SUPFAM" id="SSF109854">
    <property type="entry name" value="DinB/YfiT-like putative metalloenzymes"/>
    <property type="match status" value="1"/>
</dbReference>
<comment type="caution">
    <text evidence="2">The sequence shown here is derived from an EMBL/GenBank/DDBJ whole genome shotgun (WGS) entry which is preliminary data.</text>
</comment>
<dbReference type="Gene3D" id="1.20.120.450">
    <property type="entry name" value="dinb family like domain"/>
    <property type="match status" value="1"/>
</dbReference>
<reference evidence="2 3" key="1">
    <citation type="journal article" date="2021" name="Int. J. Syst. Evol. Microbiol.">
        <title>Reticulibacter mediterranei gen. nov., sp. nov., within the new family Reticulibacteraceae fam. nov., and Ktedonospora formicarum gen. nov., sp. nov., Ktedonobacter robiniae sp. nov., Dictyobacter formicarum sp. nov. and Dictyobacter arantiisoli sp. nov., belonging to the class Ktedonobacteria.</title>
        <authorList>
            <person name="Yabe S."/>
            <person name="Zheng Y."/>
            <person name="Wang C.M."/>
            <person name="Sakai Y."/>
            <person name="Abe K."/>
            <person name="Yokota A."/>
            <person name="Donadio S."/>
            <person name="Cavaletti L."/>
            <person name="Monciardini P."/>
        </authorList>
    </citation>
    <scope>NUCLEOTIDE SEQUENCE [LARGE SCALE GENOMIC DNA]</scope>
    <source>
        <strain evidence="2 3">SOSP1-9</strain>
    </source>
</reference>
<name>A0ABQ3VDL3_9CHLR</name>
<accession>A0ABQ3VDL3</accession>
<evidence type="ECO:0000259" key="1">
    <source>
        <dbReference type="Pfam" id="PF12867"/>
    </source>
</evidence>
<dbReference type="Proteomes" id="UP000635565">
    <property type="component" value="Unassembled WGS sequence"/>
</dbReference>
<keyword evidence="3" id="KW-1185">Reference proteome</keyword>
<evidence type="ECO:0000313" key="3">
    <source>
        <dbReference type="Proteomes" id="UP000635565"/>
    </source>
</evidence>
<proteinExistence type="predicted"/>
<evidence type="ECO:0000313" key="2">
    <source>
        <dbReference type="EMBL" id="GHO83844.1"/>
    </source>
</evidence>
<dbReference type="EMBL" id="BNJJ01000004">
    <property type="protein sequence ID" value="GHO83844.1"/>
    <property type="molecule type" value="Genomic_DNA"/>
</dbReference>
<dbReference type="RefSeq" id="WP_201361485.1">
    <property type="nucleotide sequence ID" value="NZ_BNJJ01000004.1"/>
</dbReference>
<dbReference type="InterPro" id="IPR024775">
    <property type="entry name" value="DinB-like"/>
</dbReference>
<protein>
    <recommendedName>
        <fullName evidence="1">DinB-like domain-containing protein</fullName>
    </recommendedName>
</protein>
<sequence length="160" mass="18983">MVATRTQLMSTLEQTHPTLVRLTSHLSDAELDFRPESEAWSTREILAHLVDDEMFVMRTRLERMVKEERPVLASHDEKKWYRQRNTARDTVDELLSDFAVQRAASLGILRLFRAEEWERTAYHPEYDYFTAEKWVGYWVEHDLTHVRQIESNSAAFSKKP</sequence>
<organism evidence="2 3">
    <name type="scientific">Dictyobacter formicarum</name>
    <dbReference type="NCBI Taxonomy" id="2778368"/>
    <lineage>
        <taxon>Bacteria</taxon>
        <taxon>Bacillati</taxon>
        <taxon>Chloroflexota</taxon>
        <taxon>Ktedonobacteria</taxon>
        <taxon>Ktedonobacterales</taxon>
        <taxon>Dictyobacteraceae</taxon>
        <taxon>Dictyobacter</taxon>
    </lineage>
</organism>
<feature type="domain" description="DinB-like" evidence="1">
    <location>
        <begin position="12"/>
        <end position="149"/>
    </location>
</feature>
<gene>
    <name evidence="2" type="ORF">KSZ_18500</name>
</gene>
<dbReference type="Pfam" id="PF12867">
    <property type="entry name" value="DinB_2"/>
    <property type="match status" value="1"/>
</dbReference>
<dbReference type="InterPro" id="IPR034660">
    <property type="entry name" value="DinB/YfiT-like"/>
</dbReference>